<comment type="caution">
    <text evidence="3">The sequence shown here is derived from an EMBL/GenBank/DDBJ whole genome shotgun (WGS) entry which is preliminary data.</text>
</comment>
<protein>
    <recommendedName>
        <fullName evidence="2">DUF6199 domain-containing protein</fullName>
    </recommendedName>
</protein>
<evidence type="ECO:0000256" key="1">
    <source>
        <dbReference type="SAM" id="Phobius"/>
    </source>
</evidence>
<keyword evidence="1" id="KW-1133">Transmembrane helix</keyword>
<feature type="transmembrane region" description="Helical" evidence="1">
    <location>
        <begin position="33"/>
        <end position="55"/>
    </location>
</feature>
<gene>
    <name evidence="3" type="ORF">IAB90_07075</name>
</gene>
<feature type="transmembrane region" description="Helical" evidence="1">
    <location>
        <begin position="91"/>
        <end position="112"/>
    </location>
</feature>
<reference evidence="3" key="2">
    <citation type="journal article" date="2021" name="PeerJ">
        <title>Extensive microbial diversity within the chicken gut microbiome revealed by metagenomics and culture.</title>
        <authorList>
            <person name="Gilroy R."/>
            <person name="Ravi A."/>
            <person name="Getino M."/>
            <person name="Pursley I."/>
            <person name="Horton D.L."/>
            <person name="Alikhan N.F."/>
            <person name="Baker D."/>
            <person name="Gharbi K."/>
            <person name="Hall N."/>
            <person name="Watson M."/>
            <person name="Adriaenssens E.M."/>
            <person name="Foster-Nyarko E."/>
            <person name="Jarju S."/>
            <person name="Secka A."/>
            <person name="Antonio M."/>
            <person name="Oren A."/>
            <person name="Chaudhuri R.R."/>
            <person name="La Ragione R."/>
            <person name="Hildebrand F."/>
            <person name="Pallen M.J."/>
        </authorList>
    </citation>
    <scope>NUCLEOTIDE SEQUENCE</scope>
    <source>
        <strain evidence="3">ChiW25-3613</strain>
    </source>
</reference>
<organism evidence="3 4">
    <name type="scientific">Candidatus Coproplasma stercoripullorum</name>
    <dbReference type="NCBI Taxonomy" id="2840751"/>
    <lineage>
        <taxon>Bacteria</taxon>
        <taxon>Bacillati</taxon>
        <taxon>Bacillota</taxon>
        <taxon>Clostridia</taxon>
        <taxon>Eubacteriales</taxon>
        <taxon>Candidatus Coproplasma</taxon>
    </lineage>
</organism>
<feature type="transmembrane region" description="Helical" evidence="1">
    <location>
        <begin position="7"/>
        <end position="27"/>
    </location>
</feature>
<feature type="domain" description="DUF6199" evidence="2">
    <location>
        <begin position="40"/>
        <end position="106"/>
    </location>
</feature>
<dbReference type="InterPro" id="IPR045679">
    <property type="entry name" value="DUF6199"/>
</dbReference>
<keyword evidence="1" id="KW-0812">Transmembrane</keyword>
<evidence type="ECO:0000313" key="4">
    <source>
        <dbReference type="Proteomes" id="UP000824179"/>
    </source>
</evidence>
<dbReference type="Pfam" id="PF19701">
    <property type="entry name" value="DUF6199"/>
    <property type="match status" value="1"/>
</dbReference>
<proteinExistence type="predicted"/>
<dbReference type="Proteomes" id="UP000824179">
    <property type="component" value="Unassembled WGS sequence"/>
</dbReference>
<dbReference type="EMBL" id="DVHB01000126">
    <property type="protein sequence ID" value="HIR40124.1"/>
    <property type="molecule type" value="Genomic_DNA"/>
</dbReference>
<dbReference type="AlphaFoldDB" id="A0A9D1DC94"/>
<sequence>MNNLTKNILTVAGAFVAIVQCILIMFLSGTVPVYVAILFTLFFAGGGIVYTRFAYQIAKHSNKIHMRRFKKFEGSAENYEPSDLIVRRTRIAGIILLVIYEIFFFVAIFSGLI</sequence>
<evidence type="ECO:0000313" key="3">
    <source>
        <dbReference type="EMBL" id="HIR40124.1"/>
    </source>
</evidence>
<evidence type="ECO:0000259" key="2">
    <source>
        <dbReference type="Pfam" id="PF19701"/>
    </source>
</evidence>
<reference evidence="3" key="1">
    <citation type="submission" date="2020-10" db="EMBL/GenBank/DDBJ databases">
        <authorList>
            <person name="Gilroy R."/>
        </authorList>
    </citation>
    <scope>NUCLEOTIDE SEQUENCE</scope>
    <source>
        <strain evidence="3">ChiW25-3613</strain>
    </source>
</reference>
<accession>A0A9D1DC94</accession>
<keyword evidence="1" id="KW-0472">Membrane</keyword>
<name>A0A9D1DC94_9FIRM</name>